<feature type="domain" description="Ribosomal RNA-processing protein 14/surfeit locus protein 6 C-terminal" evidence="5">
    <location>
        <begin position="55"/>
        <end position="200"/>
    </location>
</feature>
<dbReference type="OrthoDB" id="251923at2759"/>
<feature type="region of interest" description="Disordered" evidence="4">
    <location>
        <begin position="1"/>
        <end position="59"/>
    </location>
</feature>
<reference evidence="6 7" key="1">
    <citation type="submission" date="2015-07" db="EMBL/GenBank/DDBJ databases">
        <title>High-quality genome of monoxenous trypanosomatid Leptomonas pyrrhocoris.</title>
        <authorList>
            <person name="Flegontov P."/>
            <person name="Butenko A."/>
            <person name="Firsov S."/>
            <person name="Vlcek C."/>
            <person name="Logacheva M.D."/>
            <person name="Field M."/>
            <person name="Filatov D."/>
            <person name="Flegontova O."/>
            <person name="Gerasimov E."/>
            <person name="Jackson A.P."/>
            <person name="Kelly S."/>
            <person name="Opperdoes F."/>
            <person name="O'Reilly A."/>
            <person name="Votypka J."/>
            <person name="Yurchenko V."/>
            <person name="Lukes J."/>
        </authorList>
    </citation>
    <scope>NUCLEOTIDE SEQUENCE [LARGE SCALE GENOMIC DNA]</scope>
    <source>
        <strain evidence="6">H10</strain>
    </source>
</reference>
<comment type="subcellular location">
    <subcellularLocation>
        <location evidence="1">Nucleus</location>
    </subcellularLocation>
</comment>
<dbReference type="PANTHER" id="PTHR14369">
    <property type="entry name" value="SURFEIT LOCUS PROTEIN 6"/>
    <property type="match status" value="1"/>
</dbReference>
<sequence length="257" mass="27730">MRNGPQNGYGGQGGRSNSSGGRRNDYNGARPFAVRTRTRSWERKPGAKPKKAITAEERATQPINHVVPLDISFGNFEFQEMKSLGKRGGGVRELSSLLRQARRKASNYAEMLHTHEGAEARSGELISAAMQRAAGLKVKDDAQRITRALAKRRSKKRQSAKRWAKRIKGLEDSVENIVKDRSIQKQTMRARKDAKVRAKEKKRGVAPGSGGKSGKGGDKGGKGGKTGFGGKKSSKKQAAAGGKHKKGGKGGGRKGRS</sequence>
<gene>
    <name evidence="6" type="ORF">ABB37_05668</name>
</gene>
<dbReference type="Proteomes" id="UP000037923">
    <property type="component" value="Unassembled WGS sequence"/>
</dbReference>
<evidence type="ECO:0000259" key="5">
    <source>
        <dbReference type="Pfam" id="PF04935"/>
    </source>
</evidence>
<evidence type="ECO:0000313" key="7">
    <source>
        <dbReference type="Proteomes" id="UP000037923"/>
    </source>
</evidence>
<evidence type="ECO:0000256" key="4">
    <source>
        <dbReference type="SAM" id="MobiDB-lite"/>
    </source>
</evidence>
<evidence type="ECO:0000313" key="6">
    <source>
        <dbReference type="EMBL" id="KPA79165.1"/>
    </source>
</evidence>
<accession>A0A0M9FZA6</accession>
<dbReference type="GO" id="GO:0042273">
    <property type="term" value="P:ribosomal large subunit biogenesis"/>
    <property type="evidence" value="ECO:0007669"/>
    <property type="project" value="TreeGrafter"/>
</dbReference>
<dbReference type="GO" id="GO:0003677">
    <property type="term" value="F:DNA binding"/>
    <property type="evidence" value="ECO:0007669"/>
    <property type="project" value="TreeGrafter"/>
</dbReference>
<dbReference type="PANTHER" id="PTHR14369:SF0">
    <property type="entry name" value="SURFEIT LOCUS PROTEIN 6"/>
    <property type="match status" value="1"/>
</dbReference>
<dbReference type="InterPro" id="IPR029190">
    <property type="entry name" value="Rrp14/SURF6_C"/>
</dbReference>
<name>A0A0M9FZA6_LEPPY</name>
<dbReference type="Pfam" id="PF04935">
    <property type="entry name" value="SURF6"/>
    <property type="match status" value="1"/>
</dbReference>
<dbReference type="GO" id="GO:0003723">
    <property type="term" value="F:RNA binding"/>
    <property type="evidence" value="ECO:0007669"/>
    <property type="project" value="TreeGrafter"/>
</dbReference>
<evidence type="ECO:0000256" key="2">
    <source>
        <dbReference type="ARBA" id="ARBA00005904"/>
    </source>
</evidence>
<dbReference type="EMBL" id="LGTL01000011">
    <property type="protein sequence ID" value="KPA79165.1"/>
    <property type="molecule type" value="Genomic_DNA"/>
</dbReference>
<comment type="caution">
    <text evidence="6">The sequence shown here is derived from an EMBL/GenBank/DDBJ whole genome shotgun (WGS) entry which is preliminary data.</text>
</comment>
<dbReference type="GO" id="GO:0042274">
    <property type="term" value="P:ribosomal small subunit biogenesis"/>
    <property type="evidence" value="ECO:0007669"/>
    <property type="project" value="TreeGrafter"/>
</dbReference>
<keyword evidence="7" id="KW-1185">Reference proteome</keyword>
<organism evidence="6 7">
    <name type="scientific">Leptomonas pyrrhocoris</name>
    <name type="common">Firebug parasite</name>
    <dbReference type="NCBI Taxonomy" id="157538"/>
    <lineage>
        <taxon>Eukaryota</taxon>
        <taxon>Discoba</taxon>
        <taxon>Euglenozoa</taxon>
        <taxon>Kinetoplastea</taxon>
        <taxon>Metakinetoplastina</taxon>
        <taxon>Trypanosomatida</taxon>
        <taxon>Trypanosomatidae</taxon>
        <taxon>Leishmaniinae</taxon>
        <taxon>Leptomonas</taxon>
    </lineage>
</organism>
<dbReference type="InterPro" id="IPR007019">
    <property type="entry name" value="SURF6"/>
</dbReference>
<feature type="region of interest" description="Disordered" evidence="4">
    <location>
        <begin position="182"/>
        <end position="257"/>
    </location>
</feature>
<evidence type="ECO:0000256" key="3">
    <source>
        <dbReference type="ARBA" id="ARBA00023242"/>
    </source>
</evidence>
<protein>
    <recommendedName>
        <fullName evidence="5">Ribosomal RNA-processing protein 14/surfeit locus protein 6 C-terminal domain-containing protein</fullName>
    </recommendedName>
</protein>
<feature type="compositionally biased region" description="Basic residues" evidence="4">
    <location>
        <begin position="242"/>
        <end position="257"/>
    </location>
</feature>
<dbReference type="GeneID" id="26905958"/>
<dbReference type="OMA" id="RQSAKRW"/>
<proteinExistence type="inferred from homology"/>
<dbReference type="GO" id="GO:0005730">
    <property type="term" value="C:nucleolus"/>
    <property type="evidence" value="ECO:0007669"/>
    <property type="project" value="TreeGrafter"/>
</dbReference>
<dbReference type="AlphaFoldDB" id="A0A0M9FZA6"/>
<dbReference type="VEuPathDB" id="TriTrypDB:LpyrH10_11_1330"/>
<comment type="similarity">
    <text evidence="2">Belongs to the SURF6 family.</text>
</comment>
<keyword evidence="3" id="KW-0539">Nucleus</keyword>
<evidence type="ECO:0000256" key="1">
    <source>
        <dbReference type="ARBA" id="ARBA00004123"/>
    </source>
</evidence>
<dbReference type="RefSeq" id="XP_015657604.1">
    <property type="nucleotide sequence ID" value="XM_015803779.1"/>
</dbReference>